<name>A0A5Q2N4M5_9FIRM</name>
<dbReference type="AlphaFoldDB" id="A0A5Q2N4M5"/>
<sequence>MAAISAIFTYGSARPAMGGAGIDEIVEDGDSDERRDESPL</sequence>
<organism evidence="2 3">
    <name type="scientific">Heliorestis convoluta</name>
    <dbReference type="NCBI Taxonomy" id="356322"/>
    <lineage>
        <taxon>Bacteria</taxon>
        <taxon>Bacillati</taxon>
        <taxon>Bacillota</taxon>
        <taxon>Clostridia</taxon>
        <taxon>Eubacteriales</taxon>
        <taxon>Heliobacteriaceae</taxon>
        <taxon>Heliorestis</taxon>
    </lineage>
</organism>
<keyword evidence="3" id="KW-1185">Reference proteome</keyword>
<dbReference type="KEGG" id="hcv:FTV88_3195"/>
<gene>
    <name evidence="2" type="ORF">FTV88_3195</name>
</gene>
<evidence type="ECO:0000313" key="2">
    <source>
        <dbReference type="EMBL" id="QGG49261.1"/>
    </source>
</evidence>
<protein>
    <submittedName>
        <fullName evidence="2">Uncharacterized protein</fullName>
    </submittedName>
</protein>
<evidence type="ECO:0000313" key="3">
    <source>
        <dbReference type="Proteomes" id="UP000366051"/>
    </source>
</evidence>
<dbReference type="Proteomes" id="UP000366051">
    <property type="component" value="Chromosome"/>
</dbReference>
<feature type="region of interest" description="Disordered" evidence="1">
    <location>
        <begin position="15"/>
        <end position="40"/>
    </location>
</feature>
<dbReference type="EMBL" id="CP045875">
    <property type="protein sequence ID" value="QGG49261.1"/>
    <property type="molecule type" value="Genomic_DNA"/>
</dbReference>
<reference evidence="3" key="1">
    <citation type="submission" date="2019-11" db="EMBL/GenBank/DDBJ databases">
        <title>Genome sequence of Heliorestis convoluta strain HH, an alkaliphilic and minimalistic phototrophic bacterium from a soda lake in Egypt.</title>
        <authorList>
            <person name="Dewey E.D."/>
            <person name="Stokes L.M."/>
            <person name="Burchell B.M."/>
            <person name="Shaffer K.N."/>
            <person name="Huntington A.M."/>
            <person name="Baker J.M."/>
            <person name="Nadendla S."/>
            <person name="Giglio M.G."/>
            <person name="Touchman J.W."/>
            <person name="Blankenship R.E."/>
            <person name="Madigan M.T."/>
            <person name="Sattley W.M."/>
        </authorList>
    </citation>
    <scope>NUCLEOTIDE SEQUENCE [LARGE SCALE GENOMIC DNA]</scope>
    <source>
        <strain evidence="3">HH</strain>
    </source>
</reference>
<evidence type="ECO:0000256" key="1">
    <source>
        <dbReference type="SAM" id="MobiDB-lite"/>
    </source>
</evidence>
<accession>A0A5Q2N4M5</accession>
<proteinExistence type="predicted"/>